<dbReference type="Pfam" id="PF03462">
    <property type="entry name" value="PCRF"/>
    <property type="match status" value="1"/>
</dbReference>
<feature type="domain" description="Peptide chain release factor" evidence="7">
    <location>
        <begin position="62"/>
        <end position="174"/>
    </location>
</feature>
<dbReference type="HAMAP" id="MF_00093">
    <property type="entry name" value="Rel_fac_1"/>
    <property type="match status" value="1"/>
</dbReference>
<evidence type="ECO:0000256" key="5">
    <source>
        <dbReference type="ARBA" id="ARBA00050039"/>
    </source>
</evidence>
<dbReference type="InterPro" id="IPR050057">
    <property type="entry name" value="Prokaryotic/Mito_RF"/>
</dbReference>
<dbReference type="FunFam" id="3.30.160.20:FF:000004">
    <property type="entry name" value="Peptide chain release factor 1"/>
    <property type="match status" value="1"/>
</dbReference>
<dbReference type="FunFam" id="3.30.70.1660:FF:000002">
    <property type="entry name" value="Peptide chain release factor 1"/>
    <property type="match status" value="1"/>
</dbReference>
<feature type="modified residue" description="N5-methylglutamine" evidence="6">
    <location>
        <position position="230"/>
    </location>
</feature>
<keyword evidence="6" id="KW-0963">Cytoplasm</keyword>
<dbReference type="InterPro" id="IPR004373">
    <property type="entry name" value="RF-1"/>
</dbReference>
<sequence>MLAKLQEIERTFESLDAQYRDPNIVSDQAAMQRVGRQRAELEPLVATIRDYRKSLDELKDTESLLDDPEMRDLAQDDLARVREKIEALEASLKGMLVPKDPNDEKSVIMEIHPAAGGEEAALFANELFRVYTRYAERRKWKVEVVDHEESGIGGLSRVVFSVAARGAYSQLKHESGVHRVQRVPATESQGRIHTSTVTVSVLPEAEEVDVDIKPEDLEFSSFRSSSAGGQHMQKNETAVRIIHKPTGLVSTCQDERSQQQNKLKAMAVLRAKIYQMEQERLFSERAGLRKGQVGSGDRSEKVRTYNFPQNRITDHRIGYQVNNVPAFMDGDIQALIDALLQDEQAKKLAVAEGVAGTR</sequence>
<dbReference type="NCBIfam" id="NF001859">
    <property type="entry name" value="PRK00591.1"/>
    <property type="match status" value="1"/>
</dbReference>
<dbReference type="GO" id="GO:0005737">
    <property type="term" value="C:cytoplasm"/>
    <property type="evidence" value="ECO:0007669"/>
    <property type="project" value="UniProtKB-SubCell"/>
</dbReference>
<dbReference type="InterPro" id="IPR005139">
    <property type="entry name" value="PCRF"/>
</dbReference>
<dbReference type="SUPFAM" id="SSF75620">
    <property type="entry name" value="Release factor"/>
    <property type="match status" value="1"/>
</dbReference>
<organism evidence="8 9">
    <name type="scientific">Fimbriimonas ginsengisoli</name>
    <dbReference type="NCBI Taxonomy" id="1005039"/>
    <lineage>
        <taxon>Bacteria</taxon>
        <taxon>Bacillati</taxon>
        <taxon>Armatimonadota</taxon>
        <taxon>Fimbriimonadia</taxon>
        <taxon>Fimbriimonadales</taxon>
        <taxon>Fimbriimonadaceae</taxon>
        <taxon>Fimbriimonas</taxon>
    </lineage>
</organism>
<dbReference type="NCBIfam" id="TIGR00019">
    <property type="entry name" value="prfA"/>
    <property type="match status" value="1"/>
</dbReference>
<keyword evidence="4 6" id="KW-0648">Protein biosynthesis</keyword>
<protein>
    <recommendedName>
        <fullName evidence="5 6">Peptide chain release factor 1</fullName>
        <shortName evidence="6">RF-1</shortName>
    </recommendedName>
</protein>
<comment type="similarity">
    <text evidence="2 6">Belongs to the prokaryotic/mitochondrial release factor family.</text>
</comment>
<evidence type="ECO:0000313" key="8">
    <source>
        <dbReference type="EMBL" id="MBI1756869.1"/>
    </source>
</evidence>
<evidence type="ECO:0000256" key="3">
    <source>
        <dbReference type="ARBA" id="ARBA00022481"/>
    </source>
</evidence>
<evidence type="ECO:0000259" key="7">
    <source>
        <dbReference type="SMART" id="SM00937"/>
    </source>
</evidence>
<evidence type="ECO:0000313" key="9">
    <source>
        <dbReference type="Proteomes" id="UP000727962"/>
    </source>
</evidence>
<keyword evidence="3 6" id="KW-0488">Methylation</keyword>
<evidence type="ECO:0000256" key="2">
    <source>
        <dbReference type="ARBA" id="ARBA00010835"/>
    </source>
</evidence>
<dbReference type="EMBL" id="JACOSL010000041">
    <property type="protein sequence ID" value="MBI1756869.1"/>
    <property type="molecule type" value="Genomic_DNA"/>
</dbReference>
<dbReference type="Proteomes" id="UP000727962">
    <property type="component" value="Unassembled WGS sequence"/>
</dbReference>
<name>A0A931PTZ3_FIMGI</name>
<dbReference type="InterPro" id="IPR045853">
    <property type="entry name" value="Pep_chain_release_fac_I_sf"/>
</dbReference>
<dbReference type="SMART" id="SM00937">
    <property type="entry name" value="PCRF"/>
    <property type="match status" value="1"/>
</dbReference>
<evidence type="ECO:0000256" key="6">
    <source>
        <dbReference type="HAMAP-Rule" id="MF_00093"/>
    </source>
</evidence>
<dbReference type="Gene3D" id="6.10.140.1950">
    <property type="match status" value="1"/>
</dbReference>
<dbReference type="InterPro" id="IPR000352">
    <property type="entry name" value="Pep_chain_release_fac_I"/>
</dbReference>
<comment type="caution">
    <text evidence="8">The sequence shown here is derived from an EMBL/GenBank/DDBJ whole genome shotgun (WGS) entry which is preliminary data.</text>
</comment>
<dbReference type="PANTHER" id="PTHR43804:SF7">
    <property type="entry name" value="LD18447P"/>
    <property type="match status" value="1"/>
</dbReference>
<reference evidence="8" key="1">
    <citation type="submission" date="2020-07" db="EMBL/GenBank/DDBJ databases">
        <title>Huge and variable diversity of episymbiotic CPR bacteria and DPANN archaea in groundwater ecosystems.</title>
        <authorList>
            <person name="He C.Y."/>
            <person name="Keren R."/>
            <person name="Whittaker M."/>
            <person name="Farag I.F."/>
            <person name="Doudna J."/>
            <person name="Cate J.H.D."/>
            <person name="Banfield J.F."/>
        </authorList>
    </citation>
    <scope>NUCLEOTIDE SEQUENCE</scope>
    <source>
        <strain evidence="8">NC_groundwater_17_Pr7_B-0.1um_64_12</strain>
    </source>
</reference>
<proteinExistence type="inferred from homology"/>
<comment type="PTM">
    <text evidence="6">Methylated by PrmC. Methylation increases the termination efficiency of RF1.</text>
</comment>
<dbReference type="Gene3D" id="3.30.160.20">
    <property type="match status" value="1"/>
</dbReference>
<accession>A0A931PTZ3</accession>
<dbReference type="GO" id="GO:0016149">
    <property type="term" value="F:translation release factor activity, codon specific"/>
    <property type="evidence" value="ECO:0007669"/>
    <property type="project" value="UniProtKB-UniRule"/>
</dbReference>
<comment type="function">
    <text evidence="1 6">Peptide chain release factor 1 directs the termination of translation in response to the peptide chain termination codons UAG and UAA.</text>
</comment>
<dbReference type="PANTHER" id="PTHR43804">
    <property type="entry name" value="LD18447P"/>
    <property type="match status" value="1"/>
</dbReference>
<dbReference type="Gene3D" id="3.30.70.1660">
    <property type="match status" value="1"/>
</dbReference>
<evidence type="ECO:0000256" key="4">
    <source>
        <dbReference type="ARBA" id="ARBA00022917"/>
    </source>
</evidence>
<evidence type="ECO:0000256" key="1">
    <source>
        <dbReference type="ARBA" id="ARBA00002986"/>
    </source>
</evidence>
<gene>
    <name evidence="6 8" type="primary">prfA</name>
    <name evidence="8" type="ORF">HYR64_07165</name>
</gene>
<dbReference type="AlphaFoldDB" id="A0A931PTZ3"/>
<dbReference type="Pfam" id="PF00472">
    <property type="entry name" value="RF-1"/>
    <property type="match status" value="1"/>
</dbReference>
<comment type="subcellular location">
    <subcellularLocation>
        <location evidence="6">Cytoplasm</location>
    </subcellularLocation>
</comment>